<dbReference type="GO" id="GO:0009451">
    <property type="term" value="P:RNA modification"/>
    <property type="evidence" value="ECO:0007669"/>
    <property type="project" value="InterPro"/>
</dbReference>
<accession>A0A7J7L300</accession>
<feature type="repeat" description="PPR" evidence="2">
    <location>
        <begin position="22"/>
        <end position="56"/>
    </location>
</feature>
<evidence type="ECO:0000256" key="1">
    <source>
        <dbReference type="ARBA" id="ARBA00022737"/>
    </source>
</evidence>
<protein>
    <recommendedName>
        <fullName evidence="5">Pentatricopeptide repeat-containing protein</fullName>
    </recommendedName>
</protein>
<dbReference type="EMBL" id="JACGCM010002660">
    <property type="protein sequence ID" value="KAF6136957.1"/>
    <property type="molecule type" value="Genomic_DNA"/>
</dbReference>
<evidence type="ECO:0000313" key="4">
    <source>
        <dbReference type="Proteomes" id="UP000541444"/>
    </source>
</evidence>
<dbReference type="GO" id="GO:0003723">
    <property type="term" value="F:RNA binding"/>
    <property type="evidence" value="ECO:0007669"/>
    <property type="project" value="InterPro"/>
</dbReference>
<comment type="caution">
    <text evidence="3">The sequence shown here is derived from an EMBL/GenBank/DDBJ whole genome shotgun (WGS) entry which is preliminary data.</text>
</comment>
<dbReference type="InterPro" id="IPR011990">
    <property type="entry name" value="TPR-like_helical_dom_sf"/>
</dbReference>
<evidence type="ECO:0000313" key="3">
    <source>
        <dbReference type="EMBL" id="KAF6136957.1"/>
    </source>
</evidence>
<sequence>MHSRCGCIEFPRQEFSSMQKRSLVLWNSIIVGFAVNRHAEEALEHFSAMQKEGFSPNGVSFTGYAEAALEHFSPM</sequence>
<dbReference type="Gene3D" id="1.25.40.10">
    <property type="entry name" value="Tetratricopeptide repeat domain"/>
    <property type="match status" value="1"/>
</dbReference>
<evidence type="ECO:0000256" key="2">
    <source>
        <dbReference type="PROSITE-ProRule" id="PRU00708"/>
    </source>
</evidence>
<dbReference type="Pfam" id="PF13041">
    <property type="entry name" value="PPR_2"/>
    <property type="match status" value="1"/>
</dbReference>
<dbReference type="PANTHER" id="PTHR47926:SF510">
    <property type="entry name" value="PENTATRICOPEPTIDE REPEAT-CONTAINING PROTEIN"/>
    <property type="match status" value="1"/>
</dbReference>
<organism evidence="3 4">
    <name type="scientific">Kingdonia uniflora</name>
    <dbReference type="NCBI Taxonomy" id="39325"/>
    <lineage>
        <taxon>Eukaryota</taxon>
        <taxon>Viridiplantae</taxon>
        <taxon>Streptophyta</taxon>
        <taxon>Embryophyta</taxon>
        <taxon>Tracheophyta</taxon>
        <taxon>Spermatophyta</taxon>
        <taxon>Magnoliopsida</taxon>
        <taxon>Ranunculales</taxon>
        <taxon>Circaeasteraceae</taxon>
        <taxon>Kingdonia</taxon>
    </lineage>
</organism>
<dbReference type="AlphaFoldDB" id="A0A7J7L300"/>
<name>A0A7J7L300_9MAGN</name>
<dbReference type="PANTHER" id="PTHR47926">
    <property type="entry name" value="PENTATRICOPEPTIDE REPEAT-CONTAINING PROTEIN"/>
    <property type="match status" value="1"/>
</dbReference>
<keyword evidence="1" id="KW-0677">Repeat</keyword>
<gene>
    <name evidence="3" type="ORF">GIB67_030721</name>
</gene>
<keyword evidence="4" id="KW-1185">Reference proteome</keyword>
<dbReference type="PROSITE" id="PS51375">
    <property type="entry name" value="PPR"/>
    <property type="match status" value="1"/>
</dbReference>
<dbReference type="OrthoDB" id="9990610at2759"/>
<reference evidence="3 4" key="1">
    <citation type="journal article" date="2020" name="IScience">
        <title>Genome Sequencing of the Endangered Kingdonia uniflora (Circaeasteraceae, Ranunculales) Reveals Potential Mechanisms of Evolutionary Specialization.</title>
        <authorList>
            <person name="Sun Y."/>
            <person name="Deng T."/>
            <person name="Zhang A."/>
            <person name="Moore M.J."/>
            <person name="Landis J.B."/>
            <person name="Lin N."/>
            <person name="Zhang H."/>
            <person name="Zhang X."/>
            <person name="Huang J."/>
            <person name="Zhang X."/>
            <person name="Sun H."/>
            <person name="Wang H."/>
        </authorList>
    </citation>
    <scope>NUCLEOTIDE SEQUENCE [LARGE SCALE GENOMIC DNA]</scope>
    <source>
        <strain evidence="3">TB1705</strain>
        <tissue evidence="3">Leaf</tissue>
    </source>
</reference>
<dbReference type="InterPro" id="IPR046960">
    <property type="entry name" value="PPR_At4g14850-like_plant"/>
</dbReference>
<dbReference type="InterPro" id="IPR002885">
    <property type="entry name" value="PPR_rpt"/>
</dbReference>
<evidence type="ECO:0008006" key="5">
    <source>
        <dbReference type="Google" id="ProtNLM"/>
    </source>
</evidence>
<proteinExistence type="predicted"/>
<dbReference type="NCBIfam" id="TIGR00756">
    <property type="entry name" value="PPR"/>
    <property type="match status" value="1"/>
</dbReference>
<dbReference type="Proteomes" id="UP000541444">
    <property type="component" value="Unassembled WGS sequence"/>
</dbReference>